<evidence type="ECO:0000256" key="1">
    <source>
        <dbReference type="SAM" id="MobiDB-lite"/>
    </source>
</evidence>
<dbReference type="EMBL" id="KD151204">
    <property type="protein sequence ID" value="EMS57009.1"/>
    <property type="molecule type" value="Genomic_DNA"/>
</dbReference>
<dbReference type="AlphaFoldDB" id="M8A944"/>
<gene>
    <name evidence="3" type="ORF">TRIUR3_20943</name>
</gene>
<organism evidence="3">
    <name type="scientific">Triticum urartu</name>
    <name type="common">Red wild einkorn</name>
    <name type="synonym">Crithodium urartu</name>
    <dbReference type="NCBI Taxonomy" id="4572"/>
    <lineage>
        <taxon>Eukaryota</taxon>
        <taxon>Viridiplantae</taxon>
        <taxon>Streptophyta</taxon>
        <taxon>Embryophyta</taxon>
        <taxon>Tracheophyta</taxon>
        <taxon>Spermatophyta</taxon>
        <taxon>Magnoliopsida</taxon>
        <taxon>Liliopsida</taxon>
        <taxon>Poales</taxon>
        <taxon>Poaceae</taxon>
        <taxon>BOP clade</taxon>
        <taxon>Pooideae</taxon>
        <taxon>Triticodae</taxon>
        <taxon>Triticeae</taxon>
        <taxon>Triticinae</taxon>
        <taxon>Triticum</taxon>
    </lineage>
</organism>
<sequence length="301" mass="33378">MPTAVGGHGRGRRCTIRAGCDVAKEQGAIRNDVVPLRSHGDLMGITSSKRVNAGMTFIPSQTFVLGNIALLAVSVGNLGQVKIAAPGQITRFVVLKYIMNSREGVVHVNWVSNTSRVSKRIKCARHRKIDGYWSSKKLSSGGRGADNRRKVGRKGPTVEPRGMRQQRHRSFPAQALHYRAVGGRKDRGREELMVGCGLYVDMTLFLGFRKEHVPWNFKKTENHVYLHVVLWQKLDADESEPAEEATLLTIVSSTMNMVYGVLTSMPSIATFADFDSFGVAPICNPEKIFQESSLILFMIFS</sequence>
<dbReference type="Gene3D" id="3.30.40.10">
    <property type="entry name" value="Zinc/RING finger domain, C3HC4 (zinc finger)"/>
    <property type="match status" value="1"/>
</dbReference>
<name>M8A944_TRIUA</name>
<evidence type="ECO:0000313" key="3">
    <source>
        <dbReference type="EMBL" id="EMS57009.1"/>
    </source>
</evidence>
<feature type="domain" description="Ubiquitinyl hydrolase variant UBP zinc finger" evidence="2">
    <location>
        <begin position="197"/>
        <end position="228"/>
    </location>
</feature>
<evidence type="ECO:0000259" key="2">
    <source>
        <dbReference type="Pfam" id="PF17807"/>
    </source>
</evidence>
<reference evidence="3" key="1">
    <citation type="journal article" date="2013" name="Nature">
        <title>Draft genome of the wheat A-genome progenitor Triticum urartu.</title>
        <authorList>
            <person name="Ling H.Q."/>
            <person name="Zhao S."/>
            <person name="Liu D."/>
            <person name="Wang J."/>
            <person name="Sun H."/>
            <person name="Zhang C."/>
            <person name="Fan H."/>
            <person name="Li D."/>
            <person name="Dong L."/>
            <person name="Tao Y."/>
            <person name="Gao C."/>
            <person name="Wu H."/>
            <person name="Li Y."/>
            <person name="Cui Y."/>
            <person name="Guo X."/>
            <person name="Zheng S."/>
            <person name="Wang B."/>
            <person name="Yu K."/>
            <person name="Liang Q."/>
            <person name="Yang W."/>
            <person name="Lou X."/>
            <person name="Chen J."/>
            <person name="Feng M."/>
            <person name="Jian J."/>
            <person name="Zhang X."/>
            <person name="Luo G."/>
            <person name="Jiang Y."/>
            <person name="Liu J."/>
            <person name="Wang Z."/>
            <person name="Sha Y."/>
            <person name="Zhang B."/>
            <person name="Wu H."/>
            <person name="Tang D."/>
            <person name="Shen Q."/>
            <person name="Xue P."/>
            <person name="Zou S."/>
            <person name="Wang X."/>
            <person name="Liu X."/>
            <person name="Wang F."/>
            <person name="Yang Y."/>
            <person name="An X."/>
            <person name="Dong Z."/>
            <person name="Zhang K."/>
            <person name="Zhang X."/>
            <person name="Luo M.C."/>
            <person name="Dvorak J."/>
            <person name="Tong Y."/>
            <person name="Wang J."/>
            <person name="Yang H."/>
            <person name="Li Z."/>
            <person name="Wang D."/>
            <person name="Zhang A."/>
            <person name="Wang J."/>
        </authorList>
    </citation>
    <scope>NUCLEOTIDE SEQUENCE</scope>
</reference>
<dbReference type="Pfam" id="PF17807">
    <property type="entry name" value="zf-UBP_var"/>
    <property type="match status" value="1"/>
</dbReference>
<accession>M8A944</accession>
<dbReference type="InterPro" id="IPR013083">
    <property type="entry name" value="Znf_RING/FYVE/PHD"/>
</dbReference>
<dbReference type="STRING" id="4572.M8A944"/>
<protein>
    <recommendedName>
        <fullName evidence="2">Ubiquitinyl hydrolase variant UBP zinc finger domain-containing protein</fullName>
    </recommendedName>
</protein>
<feature type="region of interest" description="Disordered" evidence="1">
    <location>
        <begin position="138"/>
        <end position="166"/>
    </location>
</feature>
<dbReference type="InterPro" id="IPR041432">
    <property type="entry name" value="UBP13_Znf-UBP_var"/>
</dbReference>
<proteinExistence type="predicted"/>